<evidence type="ECO:0000259" key="2">
    <source>
        <dbReference type="Pfam" id="PF07727"/>
    </source>
</evidence>
<feature type="domain" description="Retroviral polymerase SH3-like" evidence="3">
    <location>
        <begin position="2"/>
        <end position="41"/>
    </location>
</feature>
<feature type="compositionally biased region" description="Polar residues" evidence="1">
    <location>
        <begin position="113"/>
        <end position="129"/>
    </location>
</feature>
<evidence type="ECO:0000256" key="1">
    <source>
        <dbReference type="SAM" id="MobiDB-lite"/>
    </source>
</evidence>
<evidence type="ECO:0000313" key="4">
    <source>
        <dbReference type="EMBL" id="WVZ14104.1"/>
    </source>
</evidence>
<dbReference type="Pfam" id="PF07727">
    <property type="entry name" value="RVT_2"/>
    <property type="match status" value="1"/>
</dbReference>
<dbReference type="InterPro" id="IPR057670">
    <property type="entry name" value="SH3_retrovirus"/>
</dbReference>
<dbReference type="Proteomes" id="UP001374535">
    <property type="component" value="Chromosome 4"/>
</dbReference>
<dbReference type="EMBL" id="CP144697">
    <property type="protein sequence ID" value="WVZ14104.1"/>
    <property type="molecule type" value="Genomic_DNA"/>
</dbReference>
<reference evidence="4 5" key="1">
    <citation type="journal article" date="2023" name="Life. Sci Alliance">
        <title>Evolutionary insights into 3D genome organization and epigenetic landscape of Vigna mungo.</title>
        <authorList>
            <person name="Junaid A."/>
            <person name="Singh B."/>
            <person name="Bhatia S."/>
        </authorList>
    </citation>
    <scope>NUCLEOTIDE SEQUENCE [LARGE SCALE GENOMIC DNA]</scope>
    <source>
        <strain evidence="4">Urdbean</strain>
    </source>
</reference>
<dbReference type="SUPFAM" id="SSF56672">
    <property type="entry name" value="DNA/RNA polymerases"/>
    <property type="match status" value="1"/>
</dbReference>
<dbReference type="AlphaFoldDB" id="A0AAQ3S396"/>
<proteinExistence type="predicted"/>
<sequence>MCVFVGYSADQHAYLCLDPTTGRIYTSRHVKFVESESPYSSIAPQASLSVEQQQGPLQLSILHPINQPMVSTTPNPPEEISAAPSSSSFPNSLISTQPSTKHYESPSSPPSSQCSMTLSQPNVNPNRIPQTDGGGIITRSKNNIVKPIQKFNLHVQPSSSLEPSTINQALRDPNWRSAMQAEFDALHRNNTWELVSRSSTQNFVSYKWVFRIKRHPDGSIDRYKARLVAKGFHQCPGWDYTETFSPVVKPITIRIVLTLVVRQGWSIRQLDLNNAFLQGTLKKEVFMLQPLGFVNKSFPDHVCRFKKGLFGLKQAPRAWYTELRVFLLSLGFVNSTADASLFIYQKSGSTLYLLVYVDDIIVTGSSSTKLSNLISTIAARFSLKNLSCLNYFLGVEVIPSATGLFISQRKYIIDLLHKSGMANTKPASTPLSVSAQLLKDSGDLLPCPTEYRALVGSLQYLSLTRPDIVFSTNKLATTHWSALKRVLRYLAGSCNKGIFISATAPLTFHAYSHADWAGDKDDYISTTGYLLYLGSTPISWSFRKQRSVARSLSEAEYKALADIASELLWVLSLFTELGHMPTTNSVIYCDNLGATTLSANPIFHFRMKHIALAYHFVRENVQKGKFRVSFVSTDDQLADILTKPLLHLRFDSLLSKLHLSSRSSNLREDINYNN</sequence>
<protein>
    <recommendedName>
        <fullName evidence="6">Reverse transcriptase Ty1/copia-type domain-containing protein</fullName>
    </recommendedName>
</protein>
<evidence type="ECO:0008006" key="6">
    <source>
        <dbReference type="Google" id="ProtNLM"/>
    </source>
</evidence>
<keyword evidence="5" id="KW-1185">Reference proteome</keyword>
<dbReference type="PANTHER" id="PTHR11439">
    <property type="entry name" value="GAG-POL-RELATED RETROTRANSPOSON"/>
    <property type="match status" value="1"/>
</dbReference>
<dbReference type="InterPro" id="IPR013103">
    <property type="entry name" value="RVT_2"/>
</dbReference>
<dbReference type="InterPro" id="IPR043502">
    <property type="entry name" value="DNA/RNA_pol_sf"/>
</dbReference>
<feature type="region of interest" description="Disordered" evidence="1">
    <location>
        <begin position="67"/>
        <end position="138"/>
    </location>
</feature>
<feature type="compositionally biased region" description="Low complexity" evidence="1">
    <location>
        <begin position="78"/>
        <end position="95"/>
    </location>
</feature>
<dbReference type="CDD" id="cd09272">
    <property type="entry name" value="RNase_HI_RT_Ty1"/>
    <property type="match status" value="1"/>
</dbReference>
<evidence type="ECO:0000259" key="3">
    <source>
        <dbReference type="Pfam" id="PF25597"/>
    </source>
</evidence>
<evidence type="ECO:0000313" key="5">
    <source>
        <dbReference type="Proteomes" id="UP001374535"/>
    </source>
</evidence>
<dbReference type="PANTHER" id="PTHR11439:SF450">
    <property type="entry name" value="REVERSE TRANSCRIPTASE TY1_COPIA-TYPE DOMAIN-CONTAINING PROTEIN"/>
    <property type="match status" value="1"/>
</dbReference>
<gene>
    <name evidence="4" type="ORF">V8G54_011670</name>
</gene>
<dbReference type="Pfam" id="PF25597">
    <property type="entry name" value="SH3_retrovirus"/>
    <property type="match status" value="1"/>
</dbReference>
<name>A0AAQ3S396_VIGMU</name>
<feature type="domain" description="Reverse transcriptase Ty1/copia-type" evidence="2">
    <location>
        <begin position="189"/>
        <end position="431"/>
    </location>
</feature>
<accession>A0AAQ3S396</accession>
<organism evidence="4 5">
    <name type="scientific">Vigna mungo</name>
    <name type="common">Black gram</name>
    <name type="synonym">Phaseolus mungo</name>
    <dbReference type="NCBI Taxonomy" id="3915"/>
    <lineage>
        <taxon>Eukaryota</taxon>
        <taxon>Viridiplantae</taxon>
        <taxon>Streptophyta</taxon>
        <taxon>Embryophyta</taxon>
        <taxon>Tracheophyta</taxon>
        <taxon>Spermatophyta</taxon>
        <taxon>Magnoliopsida</taxon>
        <taxon>eudicotyledons</taxon>
        <taxon>Gunneridae</taxon>
        <taxon>Pentapetalae</taxon>
        <taxon>rosids</taxon>
        <taxon>fabids</taxon>
        <taxon>Fabales</taxon>
        <taxon>Fabaceae</taxon>
        <taxon>Papilionoideae</taxon>
        <taxon>50 kb inversion clade</taxon>
        <taxon>NPAAA clade</taxon>
        <taxon>indigoferoid/millettioid clade</taxon>
        <taxon>Phaseoleae</taxon>
        <taxon>Vigna</taxon>
    </lineage>
</organism>